<gene>
    <name evidence="1" type="ORF">Q3M24_22825</name>
</gene>
<protein>
    <submittedName>
        <fullName evidence="1">Two-CW domain-containing protein</fullName>
    </submittedName>
</protein>
<reference evidence="1" key="1">
    <citation type="journal article" date="2024" name="Syst. Appl. Microbiol.">
        <title>First single-strain enrichments of Electrothrix cable bacteria, description of E. aestuarii sp. nov. and E. rattekaaiensis sp. nov., and proposal of a cable bacteria taxonomy following the rules of the SeqCode.</title>
        <authorList>
            <person name="Plum-Jensen L.E."/>
            <person name="Schramm A."/>
            <person name="Marshall I.P.G."/>
        </authorList>
    </citation>
    <scope>NUCLEOTIDE SEQUENCE</scope>
    <source>
        <strain evidence="1">Rat1</strain>
    </source>
</reference>
<name>A0AAU8LUW7_9BACT</name>
<dbReference type="NCBIfam" id="NF045718">
    <property type="entry name" value="two_CW_domain"/>
    <property type="match status" value="1"/>
</dbReference>
<reference evidence="1" key="2">
    <citation type="submission" date="2024-06" db="EMBL/GenBank/DDBJ databases">
        <authorList>
            <person name="Plum-Jensen L.E."/>
            <person name="Schramm A."/>
            <person name="Marshall I.P.G."/>
        </authorList>
    </citation>
    <scope>NUCLEOTIDE SEQUENCE</scope>
    <source>
        <strain evidence="1">Rat1</strain>
    </source>
</reference>
<proteinExistence type="predicted"/>
<sequence length="93" mass="10114">MSDIFPNCWEAKNCGREPGGEKITLYGVCPIATATSLDGTHGGKNGGRCCWEIIPLVAELYDKSLVCSGGLHECYKCDFYHSVRRTTKVAVIA</sequence>
<organism evidence="1">
    <name type="scientific">Candidatus Electrothrix aestuarii</name>
    <dbReference type="NCBI Taxonomy" id="3062594"/>
    <lineage>
        <taxon>Bacteria</taxon>
        <taxon>Pseudomonadati</taxon>
        <taxon>Thermodesulfobacteriota</taxon>
        <taxon>Desulfobulbia</taxon>
        <taxon>Desulfobulbales</taxon>
        <taxon>Desulfobulbaceae</taxon>
        <taxon>Candidatus Electrothrix</taxon>
    </lineage>
</organism>
<accession>A0AAU8LUW7</accession>
<dbReference type="InterPro" id="IPR054687">
    <property type="entry name" value="Two-CW_dom"/>
</dbReference>
<dbReference type="KEGG" id="eaj:Q3M24_22825"/>
<dbReference type="AlphaFoldDB" id="A0AAU8LUW7"/>
<dbReference type="EMBL" id="CP159373">
    <property type="protein sequence ID" value="XCN73073.1"/>
    <property type="molecule type" value="Genomic_DNA"/>
</dbReference>
<evidence type="ECO:0000313" key="1">
    <source>
        <dbReference type="EMBL" id="XCN73073.1"/>
    </source>
</evidence>